<sequence>MAQTRFQSPLLLLMSMMLAGVALAEIVPSPCNPGPSYDGKICEKLDPKNPVAIDVVNRAIRWNSYLQNLTSVVVLQGEAEVDEGAVLKLLI</sequence>
<keyword evidence="1" id="KW-0732">Signal</keyword>
<evidence type="ECO:0000256" key="1">
    <source>
        <dbReference type="SAM" id="SignalP"/>
    </source>
</evidence>
<name>A0AAV1E4X2_OLDCO</name>
<gene>
    <name evidence="2" type="ORF">OLC1_LOCUS21782</name>
</gene>
<evidence type="ECO:0000313" key="2">
    <source>
        <dbReference type="EMBL" id="CAI9115211.1"/>
    </source>
</evidence>
<protein>
    <submittedName>
        <fullName evidence="2">OLC1v1016051C1</fullName>
    </submittedName>
</protein>
<dbReference type="EMBL" id="OX459125">
    <property type="protein sequence ID" value="CAI9115211.1"/>
    <property type="molecule type" value="Genomic_DNA"/>
</dbReference>
<keyword evidence="3" id="KW-1185">Reference proteome</keyword>
<feature type="chain" id="PRO_5043818949" evidence="1">
    <location>
        <begin position="25"/>
        <end position="91"/>
    </location>
</feature>
<feature type="signal peptide" evidence="1">
    <location>
        <begin position="1"/>
        <end position="24"/>
    </location>
</feature>
<dbReference type="Proteomes" id="UP001161247">
    <property type="component" value="Chromosome 8"/>
</dbReference>
<proteinExistence type="predicted"/>
<dbReference type="AlphaFoldDB" id="A0AAV1E4X2"/>
<reference evidence="2" key="1">
    <citation type="submission" date="2023-03" db="EMBL/GenBank/DDBJ databases">
        <authorList>
            <person name="Julca I."/>
        </authorList>
    </citation>
    <scope>NUCLEOTIDE SEQUENCE</scope>
</reference>
<evidence type="ECO:0000313" key="3">
    <source>
        <dbReference type="Proteomes" id="UP001161247"/>
    </source>
</evidence>
<accession>A0AAV1E4X2</accession>
<organism evidence="2 3">
    <name type="scientific">Oldenlandia corymbosa var. corymbosa</name>
    <dbReference type="NCBI Taxonomy" id="529605"/>
    <lineage>
        <taxon>Eukaryota</taxon>
        <taxon>Viridiplantae</taxon>
        <taxon>Streptophyta</taxon>
        <taxon>Embryophyta</taxon>
        <taxon>Tracheophyta</taxon>
        <taxon>Spermatophyta</taxon>
        <taxon>Magnoliopsida</taxon>
        <taxon>eudicotyledons</taxon>
        <taxon>Gunneridae</taxon>
        <taxon>Pentapetalae</taxon>
        <taxon>asterids</taxon>
        <taxon>lamiids</taxon>
        <taxon>Gentianales</taxon>
        <taxon>Rubiaceae</taxon>
        <taxon>Rubioideae</taxon>
        <taxon>Spermacoceae</taxon>
        <taxon>Hedyotis-Oldenlandia complex</taxon>
        <taxon>Oldenlandia</taxon>
    </lineage>
</organism>